<accession>A0ABY7H8I2</accession>
<reference evidence="2" key="1">
    <citation type="submission" date="2022-11" db="EMBL/GenBank/DDBJ databases">
        <title>Minimal conservation of predation-associated metabolite biosynthetic gene clusters underscores biosynthetic potential of Myxococcota including descriptions for ten novel species: Archangium lansinium sp. nov., Myxococcus landrumus sp. nov., Nannocystis bai.</title>
        <authorList>
            <person name="Ahearne A."/>
            <person name="Stevens C."/>
            <person name="Dowd S."/>
        </authorList>
    </citation>
    <scope>NUCLEOTIDE SEQUENCE</scope>
    <source>
        <strain evidence="2">Fl3</strain>
    </source>
</reference>
<evidence type="ECO:0000313" key="3">
    <source>
        <dbReference type="Proteomes" id="UP001164459"/>
    </source>
</evidence>
<dbReference type="EMBL" id="CP114040">
    <property type="protein sequence ID" value="WAS95578.1"/>
    <property type="molecule type" value="Genomic_DNA"/>
</dbReference>
<sequence>MRSLLVVASLAIACTSEPPPAPADSKPAAEPPAAAPATTTPAPVTPPVAAPTTPAVPAPEPEPAAPTLLAGPDRYQLPKRVYCPDEEPGPFCGVYILDVAGAPPITLLTRDGTAWFVRDGKTETPTTVEFVKMPRPPELLARFDVPRSDAGATFILRKPHPLVPESFALADVRGFQGDFVVLGDKLYGAGLVKDTALLQIDPSTKSFVKLDLGDKTPLEVLPAGPNLALYLSGPRKKTVATFDVAARKIARELEIPRDLEPECKRTRHYYGEDEMYFVPATGRFYVGFSCFPDA</sequence>
<gene>
    <name evidence="2" type="ORF">O0S08_05400</name>
</gene>
<dbReference type="RefSeq" id="WP_269037921.1">
    <property type="nucleotide sequence ID" value="NZ_CP114040.1"/>
</dbReference>
<feature type="compositionally biased region" description="Pro residues" evidence="1">
    <location>
        <begin position="43"/>
        <end position="64"/>
    </location>
</feature>
<evidence type="ECO:0000313" key="2">
    <source>
        <dbReference type="EMBL" id="WAS95578.1"/>
    </source>
</evidence>
<organism evidence="2 3">
    <name type="scientific">Nannocystis punicea</name>
    <dbReference type="NCBI Taxonomy" id="2995304"/>
    <lineage>
        <taxon>Bacteria</taxon>
        <taxon>Pseudomonadati</taxon>
        <taxon>Myxococcota</taxon>
        <taxon>Polyangia</taxon>
        <taxon>Nannocystales</taxon>
        <taxon>Nannocystaceae</taxon>
        <taxon>Nannocystis</taxon>
    </lineage>
</organism>
<protein>
    <submittedName>
        <fullName evidence="2">Uncharacterized protein</fullName>
    </submittedName>
</protein>
<proteinExistence type="predicted"/>
<keyword evidence="3" id="KW-1185">Reference proteome</keyword>
<dbReference type="Proteomes" id="UP001164459">
    <property type="component" value="Chromosome"/>
</dbReference>
<evidence type="ECO:0000256" key="1">
    <source>
        <dbReference type="SAM" id="MobiDB-lite"/>
    </source>
</evidence>
<feature type="region of interest" description="Disordered" evidence="1">
    <location>
        <begin position="16"/>
        <end position="71"/>
    </location>
</feature>
<name>A0ABY7H8I2_9BACT</name>